<dbReference type="SUPFAM" id="SSF55073">
    <property type="entry name" value="Nucleotide cyclase"/>
    <property type="match status" value="1"/>
</dbReference>
<reference evidence="2" key="1">
    <citation type="submission" date="2020-02" db="EMBL/GenBank/DDBJ databases">
        <authorList>
            <person name="Meier V. D."/>
        </authorList>
    </citation>
    <scope>NUCLEOTIDE SEQUENCE</scope>
    <source>
        <strain evidence="2">AVDCRST_MAG28</strain>
    </source>
</reference>
<protein>
    <recommendedName>
        <fullName evidence="3">GGDEF domain-containing protein</fullName>
    </recommendedName>
</protein>
<evidence type="ECO:0008006" key="3">
    <source>
        <dbReference type="Google" id="ProtNLM"/>
    </source>
</evidence>
<evidence type="ECO:0000256" key="1">
    <source>
        <dbReference type="SAM" id="MobiDB-lite"/>
    </source>
</evidence>
<proteinExistence type="predicted"/>
<feature type="compositionally biased region" description="Basic residues" evidence="1">
    <location>
        <begin position="1"/>
        <end position="11"/>
    </location>
</feature>
<dbReference type="Gene3D" id="3.30.70.270">
    <property type="match status" value="1"/>
</dbReference>
<dbReference type="EMBL" id="CADCVE010000065">
    <property type="protein sequence ID" value="CAA9458673.1"/>
    <property type="molecule type" value="Genomic_DNA"/>
</dbReference>
<accession>A0A6J4R1N0</accession>
<dbReference type="InterPro" id="IPR029787">
    <property type="entry name" value="Nucleotide_cyclase"/>
</dbReference>
<dbReference type="AlphaFoldDB" id="A0A6J4R1N0"/>
<organism evidence="2">
    <name type="scientific">uncultured Rubrobacteraceae bacterium</name>
    <dbReference type="NCBI Taxonomy" id="349277"/>
    <lineage>
        <taxon>Bacteria</taxon>
        <taxon>Bacillati</taxon>
        <taxon>Actinomycetota</taxon>
        <taxon>Rubrobacteria</taxon>
        <taxon>Rubrobacterales</taxon>
        <taxon>Rubrobacteraceae</taxon>
        <taxon>environmental samples</taxon>
    </lineage>
</organism>
<evidence type="ECO:0000313" key="2">
    <source>
        <dbReference type="EMBL" id="CAA9458673.1"/>
    </source>
</evidence>
<dbReference type="InterPro" id="IPR043128">
    <property type="entry name" value="Rev_trsase/Diguanyl_cyclase"/>
</dbReference>
<name>A0A6J4R1N0_9ACTN</name>
<gene>
    <name evidence="2" type="ORF">AVDCRST_MAG28-2921</name>
</gene>
<sequence>MFSKRGTHRRNVVGYTGSRGQEEDQKELQTVETFEKALREEVSVSNEFDLPLTVLALGKEGGWEEGDIRRALDALRTADLIAHTDEEIVIVLPNTITDQARIVEERLRARIPEAAFGVVAFRQGDDAEDLLKRARNAIPRTKENPETA</sequence>
<feature type="region of interest" description="Disordered" evidence="1">
    <location>
        <begin position="1"/>
        <end position="25"/>
    </location>
</feature>